<comment type="caution">
    <text evidence="7">The sequence shown here is derived from an EMBL/GenBank/DDBJ whole genome shotgun (WGS) entry which is preliminary data.</text>
</comment>
<reference evidence="7" key="2">
    <citation type="journal article" date="2023" name="IMA Fungus">
        <title>Comparative genomic study of the Penicillium genus elucidates a diverse pangenome and 15 lateral gene transfer events.</title>
        <authorList>
            <person name="Petersen C."/>
            <person name="Sorensen T."/>
            <person name="Nielsen M.R."/>
            <person name="Sondergaard T.E."/>
            <person name="Sorensen J.L."/>
            <person name="Fitzpatrick D.A."/>
            <person name="Frisvad J.C."/>
            <person name="Nielsen K.L."/>
        </authorList>
    </citation>
    <scope>NUCLEOTIDE SEQUENCE</scope>
    <source>
        <strain evidence="7">IBT 16849</strain>
    </source>
</reference>
<evidence type="ECO:0000256" key="4">
    <source>
        <dbReference type="ARBA" id="ARBA00022691"/>
    </source>
</evidence>
<evidence type="ECO:0000313" key="7">
    <source>
        <dbReference type="EMBL" id="KAJ5184932.1"/>
    </source>
</evidence>
<sequence length="276" mass="30909">MTKHQKGAYKPEEAVYHNDGREERLLEFIQSHPNYKEMQGNPEIILAAIDEYGHKHDFLMNVGWEKGKIVAEKLIPEVRPDFMIELGGYVGYSALFFGSALRRAGGRKYLSLEASPRFAAVAAALMELAGLDDVVDIIVGPCRDSLRKIRQTYPTGAVDVLFIDHAKFQYVGDLKLCEELGLVRPGTTVIADNVISPGNPEYRAYVRESTRDKIRRVDQEQKVQMTSLADLSKEQSMGNPYLTYDTTLIESFAPTGEPGEVDERGKKESWMCGLSA</sequence>
<keyword evidence="3" id="KW-0808">Transferase</keyword>
<dbReference type="GO" id="GO:0032259">
    <property type="term" value="P:methylation"/>
    <property type="evidence" value="ECO:0007669"/>
    <property type="project" value="UniProtKB-KW"/>
</dbReference>
<dbReference type="PROSITE" id="PS51682">
    <property type="entry name" value="SAM_OMT_I"/>
    <property type="match status" value="1"/>
</dbReference>
<dbReference type="PANTHER" id="PTHR43836">
    <property type="entry name" value="CATECHOL O-METHYLTRANSFERASE 1-RELATED"/>
    <property type="match status" value="1"/>
</dbReference>
<dbReference type="OrthoDB" id="186626at2759"/>
<dbReference type="Proteomes" id="UP001150879">
    <property type="component" value="Unassembled WGS sequence"/>
</dbReference>
<dbReference type="PANTHER" id="PTHR43836:SF6">
    <property type="entry name" value="PUTATIVE (AFU_ORTHOLOGUE AFUA_2G00150)-RELATED"/>
    <property type="match status" value="1"/>
</dbReference>
<dbReference type="InterPro" id="IPR029063">
    <property type="entry name" value="SAM-dependent_MTases_sf"/>
</dbReference>
<dbReference type="GO" id="GO:0006584">
    <property type="term" value="P:catecholamine metabolic process"/>
    <property type="evidence" value="ECO:0007669"/>
    <property type="project" value="UniProtKB-KW"/>
</dbReference>
<dbReference type="EC" id="2.1.1.6" evidence="1"/>
<dbReference type="InterPro" id="IPR002935">
    <property type="entry name" value="SAM_O-MeTrfase"/>
</dbReference>
<comment type="similarity">
    <text evidence="6">Belongs to the class I-like SAM-binding methyltransferase superfamily. Cation-dependent O-methyltransferase family.</text>
</comment>
<keyword evidence="5" id="KW-0128">Catecholamine metabolism</keyword>
<evidence type="ECO:0000256" key="3">
    <source>
        <dbReference type="ARBA" id="ARBA00022679"/>
    </source>
</evidence>
<evidence type="ECO:0000256" key="6">
    <source>
        <dbReference type="ARBA" id="ARBA00023453"/>
    </source>
</evidence>
<dbReference type="GO" id="GO:0008171">
    <property type="term" value="F:O-methyltransferase activity"/>
    <property type="evidence" value="ECO:0007669"/>
    <property type="project" value="InterPro"/>
</dbReference>
<gene>
    <name evidence="7" type="ORF">N7472_009772</name>
</gene>
<protein>
    <recommendedName>
        <fullName evidence="1">catechol O-methyltransferase</fullName>
        <ecNumber evidence="1">2.1.1.6</ecNumber>
    </recommendedName>
</protein>
<reference evidence="7" key="1">
    <citation type="submission" date="2022-11" db="EMBL/GenBank/DDBJ databases">
        <authorList>
            <person name="Petersen C."/>
        </authorList>
    </citation>
    <scope>NUCLEOTIDE SEQUENCE</scope>
    <source>
        <strain evidence="7">IBT 16849</strain>
    </source>
</reference>
<keyword evidence="8" id="KW-1185">Reference proteome</keyword>
<proteinExistence type="inferred from homology"/>
<organism evidence="7 8">
    <name type="scientific">Penicillium cf. griseofulvum</name>
    <dbReference type="NCBI Taxonomy" id="2972120"/>
    <lineage>
        <taxon>Eukaryota</taxon>
        <taxon>Fungi</taxon>
        <taxon>Dikarya</taxon>
        <taxon>Ascomycota</taxon>
        <taxon>Pezizomycotina</taxon>
        <taxon>Eurotiomycetes</taxon>
        <taxon>Eurotiomycetidae</taxon>
        <taxon>Eurotiales</taxon>
        <taxon>Aspergillaceae</taxon>
        <taxon>Penicillium</taxon>
    </lineage>
</organism>
<dbReference type="EMBL" id="JAPQKP010000006">
    <property type="protein sequence ID" value="KAJ5184932.1"/>
    <property type="molecule type" value="Genomic_DNA"/>
</dbReference>
<dbReference type="AlphaFoldDB" id="A0A9W9IW09"/>
<evidence type="ECO:0000256" key="2">
    <source>
        <dbReference type="ARBA" id="ARBA00022603"/>
    </source>
</evidence>
<evidence type="ECO:0000256" key="1">
    <source>
        <dbReference type="ARBA" id="ARBA00012880"/>
    </source>
</evidence>
<evidence type="ECO:0000313" key="8">
    <source>
        <dbReference type="Proteomes" id="UP001150879"/>
    </source>
</evidence>
<dbReference type="SUPFAM" id="SSF53335">
    <property type="entry name" value="S-adenosyl-L-methionine-dependent methyltransferases"/>
    <property type="match status" value="1"/>
</dbReference>
<dbReference type="Gene3D" id="3.40.50.150">
    <property type="entry name" value="Vaccinia Virus protein VP39"/>
    <property type="match status" value="1"/>
</dbReference>
<evidence type="ECO:0000256" key="5">
    <source>
        <dbReference type="ARBA" id="ARBA00022939"/>
    </source>
</evidence>
<keyword evidence="2" id="KW-0489">Methyltransferase</keyword>
<accession>A0A9W9IW09</accession>
<dbReference type="Pfam" id="PF01596">
    <property type="entry name" value="Methyltransf_3"/>
    <property type="match status" value="1"/>
</dbReference>
<name>A0A9W9IW09_9EURO</name>
<keyword evidence="4" id="KW-0949">S-adenosyl-L-methionine</keyword>